<evidence type="ECO:0000313" key="2">
    <source>
        <dbReference type="Proteomes" id="UP000072443"/>
    </source>
</evidence>
<evidence type="ECO:0000313" key="1">
    <source>
        <dbReference type="EMBL" id="CWQ05088.1"/>
    </source>
</evidence>
<accession>A0AB33TXL3</accession>
<dbReference type="AlphaFoldDB" id="A0AB33TXL3"/>
<comment type="caution">
    <text evidence="1">The sequence shown here is derived from an EMBL/GenBank/DDBJ whole genome shotgun (WGS) entry which is preliminary data.</text>
</comment>
<reference evidence="1 2" key="1">
    <citation type="submission" date="2016-02" db="EMBL/GenBank/DDBJ databases">
        <authorList>
            <consortium name="Pathogen Informatics"/>
        </authorList>
    </citation>
    <scope>NUCLEOTIDE SEQUENCE [LARGE SCALE GENOMIC DNA]</scope>
    <source>
        <strain evidence="1 2">2842STDY5881269</strain>
    </source>
</reference>
<dbReference type="EMBL" id="FEVP01000027">
    <property type="protein sequence ID" value="CWQ05088.1"/>
    <property type="molecule type" value="Genomic_DNA"/>
</dbReference>
<protein>
    <submittedName>
        <fullName evidence="1">Uncharacterized protein</fullName>
    </submittedName>
</protein>
<name>A0AB33TXL3_NEIME</name>
<organism evidence="1 2">
    <name type="scientific">Neisseria meningitidis</name>
    <dbReference type="NCBI Taxonomy" id="487"/>
    <lineage>
        <taxon>Bacteria</taxon>
        <taxon>Pseudomonadati</taxon>
        <taxon>Pseudomonadota</taxon>
        <taxon>Betaproteobacteria</taxon>
        <taxon>Neisseriales</taxon>
        <taxon>Neisseriaceae</taxon>
        <taxon>Neisseria</taxon>
    </lineage>
</organism>
<dbReference type="Proteomes" id="UP000072443">
    <property type="component" value="Unassembled WGS sequence"/>
</dbReference>
<sequence>MGSASIRFSRLRKLSNCPGVSHKPDWGERSQTCDQENAAACRGDSEICCIKHAPKSHIPALGKGLDDFLKVFAIV</sequence>
<proteinExistence type="predicted"/>
<gene>
    <name evidence="1" type="ORF">ERS514591_01787</name>
</gene>